<proteinExistence type="predicted"/>
<accession>A0ABV1HDP5</accession>
<dbReference type="InterPro" id="IPR009711">
    <property type="entry name" value="UPF0473"/>
</dbReference>
<protein>
    <submittedName>
        <fullName evidence="1">DUF1292 domain-containing protein</fullName>
    </submittedName>
</protein>
<evidence type="ECO:0000313" key="1">
    <source>
        <dbReference type="EMBL" id="MEQ2557840.1"/>
    </source>
</evidence>
<dbReference type="EMBL" id="JBBMEX010000007">
    <property type="protein sequence ID" value="MEQ2557840.1"/>
    <property type="molecule type" value="Genomic_DNA"/>
</dbReference>
<name>A0ABV1HDP5_9FIRM</name>
<dbReference type="RefSeq" id="WP_353530853.1">
    <property type="nucleotide sequence ID" value="NZ_JBBMEX010000007.1"/>
</dbReference>
<keyword evidence="2" id="KW-1185">Reference proteome</keyword>
<dbReference type="Proteomes" id="UP001454489">
    <property type="component" value="Unassembled WGS sequence"/>
</dbReference>
<reference evidence="1 2" key="1">
    <citation type="submission" date="2024-03" db="EMBL/GenBank/DDBJ databases">
        <title>Human intestinal bacterial collection.</title>
        <authorList>
            <person name="Pauvert C."/>
            <person name="Hitch T.C.A."/>
            <person name="Clavel T."/>
        </authorList>
    </citation>
    <scope>NUCLEOTIDE SEQUENCE [LARGE SCALE GENOMIC DNA]</scope>
    <source>
        <strain evidence="1 2">CLA-AA-H185</strain>
    </source>
</reference>
<sequence>MGNNAQNPVDDESDMQVTLSLDDGSEVECAILTIFELEEQNYIALLPLDEDGNENEEGEVFIYRYFEDEEGNPSLENIEDDEEYEAVADRFDELLDEAAYEDMD</sequence>
<evidence type="ECO:0000313" key="2">
    <source>
        <dbReference type="Proteomes" id="UP001454489"/>
    </source>
</evidence>
<comment type="caution">
    <text evidence="1">The sequence shown here is derived from an EMBL/GenBank/DDBJ whole genome shotgun (WGS) entry which is preliminary data.</text>
</comment>
<gene>
    <name evidence="1" type="ORF">WMO43_08150</name>
</gene>
<dbReference type="Pfam" id="PF06949">
    <property type="entry name" value="DUF1292"/>
    <property type="match status" value="1"/>
</dbReference>
<organism evidence="1 2">
    <name type="scientific">Maccoyibacter intestinihominis</name>
    <dbReference type="NCBI Taxonomy" id="3133499"/>
    <lineage>
        <taxon>Bacteria</taxon>
        <taxon>Bacillati</taxon>
        <taxon>Bacillota</taxon>
        <taxon>Clostridia</taxon>
        <taxon>Lachnospirales</taxon>
        <taxon>Lachnospiraceae</taxon>
        <taxon>Maccoyibacter</taxon>
    </lineage>
</organism>